<dbReference type="EMBL" id="JAUEDK010000015">
    <property type="protein sequence ID" value="MDN0075294.1"/>
    <property type="molecule type" value="Genomic_DNA"/>
</dbReference>
<keyword evidence="1" id="KW-0805">Transcription regulation</keyword>
<dbReference type="Pfam" id="PF12833">
    <property type="entry name" value="HTH_18"/>
    <property type="match status" value="1"/>
</dbReference>
<evidence type="ECO:0000256" key="2">
    <source>
        <dbReference type="ARBA" id="ARBA00023125"/>
    </source>
</evidence>
<reference evidence="5" key="1">
    <citation type="submission" date="2023-06" db="EMBL/GenBank/DDBJ databases">
        <authorList>
            <person name="Zhang S."/>
        </authorList>
    </citation>
    <scope>NUCLEOTIDE SEQUENCE</scope>
    <source>
        <strain evidence="5">SG2303</strain>
    </source>
</reference>
<dbReference type="SMART" id="SM00342">
    <property type="entry name" value="HTH_ARAC"/>
    <property type="match status" value="1"/>
</dbReference>
<dbReference type="Gene3D" id="1.10.10.60">
    <property type="entry name" value="Homeodomain-like"/>
    <property type="match status" value="1"/>
</dbReference>
<dbReference type="Proteomes" id="UP001168540">
    <property type="component" value="Unassembled WGS sequence"/>
</dbReference>
<dbReference type="RefSeq" id="WP_289829899.1">
    <property type="nucleotide sequence ID" value="NZ_JAUEDK010000015.1"/>
</dbReference>
<dbReference type="PROSITE" id="PS01124">
    <property type="entry name" value="HTH_ARAC_FAMILY_2"/>
    <property type="match status" value="1"/>
</dbReference>
<dbReference type="SUPFAM" id="SSF46689">
    <property type="entry name" value="Homeodomain-like"/>
    <property type="match status" value="1"/>
</dbReference>
<evidence type="ECO:0000256" key="3">
    <source>
        <dbReference type="ARBA" id="ARBA00023163"/>
    </source>
</evidence>
<comment type="caution">
    <text evidence="5">The sequence shown here is derived from an EMBL/GenBank/DDBJ whole genome shotgun (WGS) entry which is preliminary data.</text>
</comment>
<protein>
    <submittedName>
        <fullName evidence="5">AraC family transcriptional regulator</fullName>
    </submittedName>
</protein>
<evidence type="ECO:0000313" key="6">
    <source>
        <dbReference type="Proteomes" id="UP001168540"/>
    </source>
</evidence>
<keyword evidence="6" id="KW-1185">Reference proteome</keyword>
<evidence type="ECO:0000256" key="1">
    <source>
        <dbReference type="ARBA" id="ARBA00023015"/>
    </source>
</evidence>
<dbReference type="InterPro" id="IPR018060">
    <property type="entry name" value="HTH_AraC"/>
</dbReference>
<dbReference type="PANTHER" id="PTHR47894">
    <property type="entry name" value="HTH-TYPE TRANSCRIPTIONAL REGULATOR GADX"/>
    <property type="match status" value="1"/>
</dbReference>
<keyword evidence="2" id="KW-0238">DNA-binding</keyword>
<keyword evidence="3" id="KW-0804">Transcription</keyword>
<sequence>MAPISSTTVSIVLVHQLFRRLDIATERKDALIQKVGIPPALLAENAARVTTEQFSDLYRLLARETDDELLGMFSRPARGGTLKYLCLSMLQSKNLRTALYSFGRFFRLILDDFTFVVSRQDNLVYIALEPTSPDHPISPFAQGMMLKLVHGVISWLAARKIPLARVDFTYHRPASVSEYVYLYPGPAYFEQPRAALYFESDQLEAPIRQDKGSLRAFLDRAPADWLFVSFAERIISHRVREYLATRLLQPCSIDDVAHGLHISVRTLSRRLREEDTTFQAVKDELRRDIAVQMLIKTDLPISVIGTEVGFHDSTTFHRAFKTWTGGTPKSYRGHHE</sequence>
<accession>A0ABT7XP01</accession>
<feature type="domain" description="HTH araC/xylS-type" evidence="4">
    <location>
        <begin position="237"/>
        <end position="334"/>
    </location>
</feature>
<dbReference type="InterPro" id="IPR032687">
    <property type="entry name" value="AraC-type_N"/>
</dbReference>
<dbReference type="InterPro" id="IPR009057">
    <property type="entry name" value="Homeodomain-like_sf"/>
</dbReference>
<dbReference type="Pfam" id="PF12625">
    <property type="entry name" value="Arabinose_bd"/>
    <property type="match status" value="1"/>
</dbReference>
<dbReference type="PANTHER" id="PTHR47894:SF1">
    <property type="entry name" value="HTH-TYPE TRANSCRIPTIONAL REGULATOR VQSM"/>
    <property type="match status" value="1"/>
</dbReference>
<evidence type="ECO:0000313" key="5">
    <source>
        <dbReference type="EMBL" id="MDN0075294.1"/>
    </source>
</evidence>
<organism evidence="5 6">
    <name type="scientific">Crenobacter oryzisoli</name>
    <dbReference type="NCBI Taxonomy" id="3056844"/>
    <lineage>
        <taxon>Bacteria</taxon>
        <taxon>Pseudomonadati</taxon>
        <taxon>Pseudomonadota</taxon>
        <taxon>Betaproteobacteria</taxon>
        <taxon>Neisseriales</taxon>
        <taxon>Neisseriaceae</taxon>
        <taxon>Crenobacter</taxon>
    </lineage>
</organism>
<evidence type="ECO:0000259" key="4">
    <source>
        <dbReference type="PROSITE" id="PS01124"/>
    </source>
</evidence>
<name>A0ABT7XP01_9NEIS</name>
<proteinExistence type="predicted"/>
<gene>
    <name evidence="5" type="ORF">QU481_10370</name>
</gene>